<dbReference type="AlphaFoldDB" id="A0A9P9JAY6"/>
<comment type="caution">
    <text evidence="1">The sequence shown here is derived from an EMBL/GenBank/DDBJ whole genome shotgun (WGS) entry which is preliminary data.</text>
</comment>
<proteinExistence type="predicted"/>
<name>A0A9P9JAY6_9HYPO</name>
<protein>
    <submittedName>
        <fullName evidence="1">Uncharacterized protein</fullName>
    </submittedName>
</protein>
<reference evidence="1" key="1">
    <citation type="journal article" date="2021" name="Nat. Commun.">
        <title>Genetic determinants of endophytism in the Arabidopsis root mycobiome.</title>
        <authorList>
            <person name="Mesny F."/>
            <person name="Miyauchi S."/>
            <person name="Thiergart T."/>
            <person name="Pickel B."/>
            <person name="Atanasova L."/>
            <person name="Karlsson M."/>
            <person name="Huettel B."/>
            <person name="Barry K.W."/>
            <person name="Haridas S."/>
            <person name="Chen C."/>
            <person name="Bauer D."/>
            <person name="Andreopoulos W."/>
            <person name="Pangilinan J."/>
            <person name="LaButti K."/>
            <person name="Riley R."/>
            <person name="Lipzen A."/>
            <person name="Clum A."/>
            <person name="Drula E."/>
            <person name="Henrissat B."/>
            <person name="Kohler A."/>
            <person name="Grigoriev I.V."/>
            <person name="Martin F.M."/>
            <person name="Hacquard S."/>
        </authorList>
    </citation>
    <scope>NUCLEOTIDE SEQUENCE</scope>
    <source>
        <strain evidence="1">MPI-CAGE-AT-0021</strain>
    </source>
</reference>
<keyword evidence="2" id="KW-1185">Reference proteome</keyword>
<evidence type="ECO:0000313" key="1">
    <source>
        <dbReference type="EMBL" id="KAH7149525.1"/>
    </source>
</evidence>
<sequence>MHRWGTPIRLRSELSGHASRTPVSATHGPLNWLGQRGRGFPFFEAPSLSFWALIQVGAGSACRCRATSMMPRINEPEPPGADLRCHFDGWRKRRSAMPCWFSRENRCQGNSWRGLEPRGTQHWIMLILSFHVGEIGRRFNDLHHHIRRSQRRCENKDEVGCSIPICFPKPAALRVCSRCLMLEVCDVSYLRKMRCLLSGEGRSDRASNDASTVSYEPLWMRCSHRL</sequence>
<organism evidence="1 2">
    <name type="scientific">Dactylonectria estremocensis</name>
    <dbReference type="NCBI Taxonomy" id="1079267"/>
    <lineage>
        <taxon>Eukaryota</taxon>
        <taxon>Fungi</taxon>
        <taxon>Dikarya</taxon>
        <taxon>Ascomycota</taxon>
        <taxon>Pezizomycotina</taxon>
        <taxon>Sordariomycetes</taxon>
        <taxon>Hypocreomycetidae</taxon>
        <taxon>Hypocreales</taxon>
        <taxon>Nectriaceae</taxon>
        <taxon>Dactylonectria</taxon>
    </lineage>
</organism>
<accession>A0A9P9JAY6</accession>
<gene>
    <name evidence="1" type="ORF">B0J13DRAFT_307482</name>
</gene>
<dbReference type="Proteomes" id="UP000717696">
    <property type="component" value="Unassembled WGS sequence"/>
</dbReference>
<dbReference type="EMBL" id="JAGMUU010000007">
    <property type="protein sequence ID" value="KAH7149525.1"/>
    <property type="molecule type" value="Genomic_DNA"/>
</dbReference>
<evidence type="ECO:0000313" key="2">
    <source>
        <dbReference type="Proteomes" id="UP000717696"/>
    </source>
</evidence>